<feature type="transmembrane region" description="Helical" evidence="1">
    <location>
        <begin position="329"/>
        <end position="349"/>
    </location>
</feature>
<dbReference type="AlphaFoldDB" id="A0A917BSU9"/>
<feature type="transmembrane region" description="Helical" evidence="1">
    <location>
        <begin position="306"/>
        <end position="323"/>
    </location>
</feature>
<name>A0A917BSU9_9ACTN</name>
<keyword evidence="1" id="KW-1133">Transmembrane helix</keyword>
<sequence>MSASQVRELRADVRHWRRGRASATLGQVLSDAYVGVFTAVVVGAMLASTVVGLRRELGVGCTAGDCAAGRDLLPWLVALGAVLAVLSLARLFGPVFVTPAVGSWLLTAPVDRTAVLRPRLLGAVGAAVVVAPVALVAATLGGLSPVAVAALTLGATVLAILGVAGAAVSQEREGRGGGLVAAAVGIVLWLLLLALATGRAPTRFLPTALWWPLVAVLAVLAAGLLGLALRGLAGVRHRQATAGGSLAPGVSGALASLDLALVHDLVIEHRWRAVESVRPARGGPGGVAALVWPDVVRLRRAPSRPVVLLASAVVAYAVATVGAGRLTVLVAAVVGFLAGLPMLSALRVLTRTPALVRMLPFPVSTARGATVVVPGALLLVWGLASVPALHTALGEPWGDSVLAGVGVAAAALAGAARWVTGRPPDYGRPLVSSPAGAVPTNLYASAFRGFDIAVLGVLPLLLLPEATGALLSVALSAGVLSYLLSRK</sequence>
<feature type="transmembrane region" description="Helical" evidence="1">
    <location>
        <begin position="179"/>
        <end position="197"/>
    </location>
</feature>
<gene>
    <name evidence="2" type="ORF">GCM10011519_31650</name>
</gene>
<evidence type="ECO:0000313" key="2">
    <source>
        <dbReference type="EMBL" id="GGF55438.1"/>
    </source>
</evidence>
<feature type="transmembrane region" description="Helical" evidence="1">
    <location>
        <begin position="401"/>
        <end position="420"/>
    </location>
</feature>
<reference evidence="2" key="1">
    <citation type="journal article" date="2014" name="Int. J. Syst. Evol. Microbiol.">
        <title>Complete genome sequence of Corynebacterium casei LMG S-19264T (=DSM 44701T), isolated from a smear-ripened cheese.</title>
        <authorList>
            <consortium name="US DOE Joint Genome Institute (JGI-PGF)"/>
            <person name="Walter F."/>
            <person name="Albersmeier A."/>
            <person name="Kalinowski J."/>
            <person name="Ruckert C."/>
        </authorList>
    </citation>
    <scope>NUCLEOTIDE SEQUENCE</scope>
    <source>
        <strain evidence="2">CGMCC 1.16067</strain>
    </source>
</reference>
<dbReference type="Pfam" id="PF19814">
    <property type="entry name" value="DUF6297"/>
    <property type="match status" value="1"/>
</dbReference>
<feature type="transmembrane region" description="Helical" evidence="1">
    <location>
        <begin position="75"/>
        <end position="108"/>
    </location>
</feature>
<dbReference type="InterPro" id="IPR046264">
    <property type="entry name" value="DUF6297"/>
</dbReference>
<feature type="transmembrane region" description="Helical" evidence="1">
    <location>
        <begin position="209"/>
        <end position="229"/>
    </location>
</feature>
<feature type="transmembrane region" description="Helical" evidence="1">
    <location>
        <begin position="146"/>
        <end position="167"/>
    </location>
</feature>
<keyword evidence="3" id="KW-1185">Reference proteome</keyword>
<keyword evidence="1" id="KW-0472">Membrane</keyword>
<organism evidence="2 3">
    <name type="scientific">Marmoricola endophyticus</name>
    <dbReference type="NCBI Taxonomy" id="2040280"/>
    <lineage>
        <taxon>Bacteria</taxon>
        <taxon>Bacillati</taxon>
        <taxon>Actinomycetota</taxon>
        <taxon>Actinomycetes</taxon>
        <taxon>Propionibacteriales</taxon>
        <taxon>Nocardioidaceae</taxon>
        <taxon>Marmoricola</taxon>
    </lineage>
</organism>
<accession>A0A917BSU9</accession>
<evidence type="ECO:0000256" key="1">
    <source>
        <dbReference type="SAM" id="Phobius"/>
    </source>
</evidence>
<feature type="transmembrane region" description="Helical" evidence="1">
    <location>
        <begin position="369"/>
        <end position="389"/>
    </location>
</feature>
<evidence type="ECO:0000313" key="3">
    <source>
        <dbReference type="Proteomes" id="UP000649179"/>
    </source>
</evidence>
<feature type="transmembrane region" description="Helical" evidence="1">
    <location>
        <begin position="21"/>
        <end position="47"/>
    </location>
</feature>
<comment type="caution">
    <text evidence="2">The sequence shown here is derived from an EMBL/GenBank/DDBJ whole genome shotgun (WGS) entry which is preliminary data.</text>
</comment>
<reference evidence="2" key="2">
    <citation type="submission" date="2020-09" db="EMBL/GenBank/DDBJ databases">
        <authorList>
            <person name="Sun Q."/>
            <person name="Zhou Y."/>
        </authorList>
    </citation>
    <scope>NUCLEOTIDE SEQUENCE</scope>
    <source>
        <strain evidence="2">CGMCC 1.16067</strain>
    </source>
</reference>
<keyword evidence="1" id="KW-0812">Transmembrane</keyword>
<dbReference type="EMBL" id="BMKQ01000001">
    <property type="protein sequence ID" value="GGF55438.1"/>
    <property type="molecule type" value="Genomic_DNA"/>
</dbReference>
<proteinExistence type="predicted"/>
<dbReference type="Proteomes" id="UP000649179">
    <property type="component" value="Unassembled WGS sequence"/>
</dbReference>
<feature type="transmembrane region" description="Helical" evidence="1">
    <location>
        <begin position="120"/>
        <end position="140"/>
    </location>
</feature>
<protein>
    <submittedName>
        <fullName evidence="2">Uncharacterized protein</fullName>
    </submittedName>
</protein>
<dbReference type="RefSeq" id="WP_188780648.1">
    <property type="nucleotide sequence ID" value="NZ_BMKQ01000001.1"/>
</dbReference>